<sequence length="175" mass="19064">MHHAHGKNKRGFRTKEPSLNRAVVVLAVASWQAVMQDLVRACIDLSKPSDDGPLPPGAYGLLRGRLLDEVNNFGTPNAENTRKLLVAVGHDSWPYWTWRQAWGKAGPRTVTPAQARAQISEWLAIRHAIAHGDQSLAAKSVLEAVGGQFRFPARGHLAGSYLAADFTGCHLDSIV</sequence>
<gene>
    <name evidence="1" type="ORF">NMN56_022435</name>
</gene>
<protein>
    <submittedName>
        <fullName evidence="1">Uncharacterized protein</fullName>
    </submittedName>
</protein>
<dbReference type="Proteomes" id="UP001214441">
    <property type="component" value="Unassembled WGS sequence"/>
</dbReference>
<dbReference type="RefSeq" id="WP_274040920.1">
    <property type="nucleotide sequence ID" value="NZ_JANCPR020000022.1"/>
</dbReference>
<evidence type="ECO:0000313" key="1">
    <source>
        <dbReference type="EMBL" id="MDJ1134668.1"/>
    </source>
</evidence>
<organism evidence="1 2">
    <name type="scientific">Streptomyces iconiensis</name>
    <dbReference type="NCBI Taxonomy" id="1384038"/>
    <lineage>
        <taxon>Bacteria</taxon>
        <taxon>Bacillati</taxon>
        <taxon>Actinomycetota</taxon>
        <taxon>Actinomycetes</taxon>
        <taxon>Kitasatosporales</taxon>
        <taxon>Streptomycetaceae</taxon>
        <taxon>Streptomyces</taxon>
    </lineage>
</organism>
<evidence type="ECO:0000313" key="2">
    <source>
        <dbReference type="Proteomes" id="UP001214441"/>
    </source>
</evidence>
<name>A0ABT7A221_9ACTN</name>
<keyword evidence="2" id="KW-1185">Reference proteome</keyword>
<accession>A0ABT7A221</accession>
<proteinExistence type="predicted"/>
<comment type="caution">
    <text evidence="1">The sequence shown here is derived from an EMBL/GenBank/DDBJ whole genome shotgun (WGS) entry which is preliminary data.</text>
</comment>
<dbReference type="EMBL" id="JANCPR020000022">
    <property type="protein sequence ID" value="MDJ1134668.1"/>
    <property type="molecule type" value="Genomic_DNA"/>
</dbReference>
<reference evidence="1 2" key="1">
    <citation type="submission" date="2023-05" db="EMBL/GenBank/DDBJ databases">
        <title>Streptantibioticus silvisoli sp. nov., acidotolerant actinomycetes 1 from pine litter.</title>
        <authorList>
            <person name="Swiecimska M."/>
            <person name="Golinska P."/>
            <person name="Sangal V."/>
            <person name="Wachnowicz B."/>
            <person name="Goodfellow M."/>
        </authorList>
    </citation>
    <scope>NUCLEOTIDE SEQUENCE [LARGE SCALE GENOMIC DNA]</scope>
    <source>
        <strain evidence="1 2">DSM 42109</strain>
    </source>
</reference>